<evidence type="ECO:0000256" key="7">
    <source>
        <dbReference type="ARBA" id="ARBA00022777"/>
    </source>
</evidence>
<dbReference type="InterPro" id="IPR011009">
    <property type="entry name" value="Kinase-like_dom_sf"/>
</dbReference>
<comment type="subcellular location">
    <subcellularLocation>
        <location evidence="1">Membrane</location>
        <topology evidence="1">Single-pass membrane protein</topology>
    </subcellularLocation>
</comment>
<evidence type="ECO:0000256" key="8">
    <source>
        <dbReference type="ARBA" id="ARBA00022840"/>
    </source>
</evidence>
<dbReference type="Gene3D" id="3.30.200.20">
    <property type="entry name" value="Phosphorylase Kinase, domain 1"/>
    <property type="match status" value="1"/>
</dbReference>
<dbReference type="PANTHER" id="PTHR46008">
    <property type="entry name" value="LEAF RUST 10 DISEASE-RESISTANCE LOCUS RECEPTOR-LIKE PROTEIN KINASE-LIKE 1.4"/>
    <property type="match status" value="1"/>
</dbReference>
<feature type="region of interest" description="Disordered" evidence="13">
    <location>
        <begin position="573"/>
        <end position="597"/>
    </location>
</feature>
<evidence type="ECO:0000256" key="2">
    <source>
        <dbReference type="ARBA" id="ARBA00022527"/>
    </source>
</evidence>
<dbReference type="GO" id="GO:0004674">
    <property type="term" value="F:protein serine/threonine kinase activity"/>
    <property type="evidence" value="ECO:0007669"/>
    <property type="project" value="UniProtKB-KW"/>
</dbReference>
<keyword evidence="6 12" id="KW-0547">Nucleotide-binding</keyword>
<accession>A0AAN9SZA4</accession>
<keyword evidence="10 14" id="KW-0472">Membrane</keyword>
<dbReference type="AlphaFoldDB" id="A0AAN9SZA4"/>
<evidence type="ECO:0000256" key="15">
    <source>
        <dbReference type="SAM" id="SignalP"/>
    </source>
</evidence>
<feature type="transmembrane region" description="Helical" evidence="14">
    <location>
        <begin position="200"/>
        <end position="222"/>
    </location>
</feature>
<keyword evidence="11" id="KW-0325">Glycoprotein</keyword>
<feature type="binding site" evidence="12">
    <location>
        <position position="302"/>
    </location>
    <ligand>
        <name>ATP</name>
        <dbReference type="ChEBI" id="CHEBI:30616"/>
    </ligand>
</feature>
<evidence type="ECO:0000256" key="3">
    <source>
        <dbReference type="ARBA" id="ARBA00022679"/>
    </source>
</evidence>
<keyword evidence="18" id="KW-1185">Reference proteome</keyword>
<evidence type="ECO:0000256" key="13">
    <source>
        <dbReference type="SAM" id="MobiDB-lite"/>
    </source>
</evidence>
<name>A0AAN9SZA4_PSOTE</name>
<keyword evidence="5 15" id="KW-0732">Signal</keyword>
<evidence type="ECO:0000256" key="1">
    <source>
        <dbReference type="ARBA" id="ARBA00004167"/>
    </source>
</evidence>
<dbReference type="PROSITE" id="PS00108">
    <property type="entry name" value="PROTEIN_KINASE_ST"/>
    <property type="match status" value="1"/>
</dbReference>
<dbReference type="PANTHER" id="PTHR46008:SF2">
    <property type="entry name" value="LEAF RUST 10 DISEASE-RESISTANCE LOCUS RECEPTOR-LIKE PROTEIN KINASE-LIKE 1.4"/>
    <property type="match status" value="1"/>
</dbReference>
<evidence type="ECO:0000256" key="12">
    <source>
        <dbReference type="PROSITE-ProRule" id="PRU10141"/>
    </source>
</evidence>
<keyword evidence="8 12" id="KW-0067">ATP-binding</keyword>
<comment type="caution">
    <text evidence="17">The sequence shown here is derived from an EMBL/GenBank/DDBJ whole genome shotgun (WGS) entry which is preliminary data.</text>
</comment>
<dbReference type="GO" id="GO:0005524">
    <property type="term" value="F:ATP binding"/>
    <property type="evidence" value="ECO:0007669"/>
    <property type="project" value="UniProtKB-UniRule"/>
</dbReference>
<dbReference type="InterPro" id="IPR017441">
    <property type="entry name" value="Protein_kinase_ATP_BS"/>
</dbReference>
<dbReference type="PROSITE" id="PS00107">
    <property type="entry name" value="PROTEIN_KINASE_ATP"/>
    <property type="match status" value="1"/>
</dbReference>
<keyword evidence="4 14" id="KW-0812">Transmembrane</keyword>
<feature type="signal peptide" evidence="15">
    <location>
        <begin position="1"/>
        <end position="21"/>
    </location>
</feature>
<dbReference type="CDD" id="cd14066">
    <property type="entry name" value="STKc_IRAK"/>
    <property type="match status" value="1"/>
</dbReference>
<reference evidence="17 18" key="1">
    <citation type="submission" date="2024-01" db="EMBL/GenBank/DDBJ databases">
        <title>The genomes of 5 underutilized Papilionoideae crops provide insights into root nodulation and disease resistanc.</title>
        <authorList>
            <person name="Jiang F."/>
        </authorList>
    </citation>
    <scope>NUCLEOTIDE SEQUENCE [LARGE SCALE GENOMIC DNA]</scope>
    <source>
        <strain evidence="17">DUOXIRENSHENG_FW03</strain>
        <tissue evidence="17">Leaves</tissue>
    </source>
</reference>
<dbReference type="SMART" id="SM00220">
    <property type="entry name" value="S_TKc"/>
    <property type="match status" value="1"/>
</dbReference>
<evidence type="ECO:0000256" key="9">
    <source>
        <dbReference type="ARBA" id="ARBA00022989"/>
    </source>
</evidence>
<keyword evidence="9 14" id="KW-1133">Transmembrane helix</keyword>
<dbReference type="EMBL" id="JAYMYS010000002">
    <property type="protein sequence ID" value="KAK7407519.1"/>
    <property type="molecule type" value="Genomic_DNA"/>
</dbReference>
<proteinExistence type="predicted"/>
<evidence type="ECO:0000256" key="11">
    <source>
        <dbReference type="ARBA" id="ARBA00023180"/>
    </source>
</evidence>
<dbReference type="Gene3D" id="1.10.510.10">
    <property type="entry name" value="Transferase(Phosphotransferase) domain 1"/>
    <property type="match status" value="1"/>
</dbReference>
<dbReference type="Proteomes" id="UP001386955">
    <property type="component" value="Unassembled WGS sequence"/>
</dbReference>
<dbReference type="SUPFAM" id="SSF56112">
    <property type="entry name" value="Protein kinase-like (PK-like)"/>
    <property type="match status" value="1"/>
</dbReference>
<dbReference type="GO" id="GO:0005886">
    <property type="term" value="C:plasma membrane"/>
    <property type="evidence" value="ECO:0007669"/>
    <property type="project" value="UniProtKB-ARBA"/>
</dbReference>
<evidence type="ECO:0000313" key="17">
    <source>
        <dbReference type="EMBL" id="KAK7407519.1"/>
    </source>
</evidence>
<evidence type="ECO:0000313" key="18">
    <source>
        <dbReference type="Proteomes" id="UP001386955"/>
    </source>
</evidence>
<protein>
    <recommendedName>
        <fullName evidence="16">Protein kinase domain-containing protein</fullName>
    </recommendedName>
</protein>
<feature type="chain" id="PRO_5042941081" description="Protein kinase domain-containing protein" evidence="15">
    <location>
        <begin position="22"/>
        <end position="597"/>
    </location>
</feature>
<sequence length="597" mass="66899">MAAYSMFCFHILLMILVLAAAHSYHDECPESQPCGYLGYISYPFTAIHNEECGTMKIRGCENEHAVKQIQLTDNLWYNVVSIVNLHPSVFIHCPDSDTSQLHILNNITFFRSNRSSPDHCDTPIPPNMSLYISCPHYNISFTSSHAPNDSLHMPTLPYPCLLFQRLPYDSSSFTFLFSVLEIKIDLPPSPPKGRNLKATIGLSVGIASLVALVLLLVVLFLYKGKNKYLGLQNISTKRGYSASFTNTTVPGSSTVYFGIPVFSYEKLQKATNDFNQARELGEGGFGTVYYGTLEDGREVAVKRLFERNYRPVESFINEIKILTRLRHTNLVSLYGCTSRHSRELLLVYEYVPNGTLSSHLHADQTKPCSLPWPVRMKIAIETASALAYLHAKDIIHRDVKTSNILLDNDFGVKVADFGLSRLFPDDVTHISTAPRGTPGYVDPDYRLCYQLTTKSDVYSFGVVLAELISSLKPVDMDRSMDDVKLSNLAIRKIQKGAISELVDPFLGFQSDEKLKRMILSVAELAFLCLQGDKDLRPSMSEVFEELQRVQSGCDEPGNLEGIVLHGATTTTRASQSYAHPPLPNSLMRPQQRLHQIH</sequence>
<evidence type="ECO:0000259" key="16">
    <source>
        <dbReference type="PROSITE" id="PS50011"/>
    </source>
</evidence>
<dbReference type="Pfam" id="PF00069">
    <property type="entry name" value="Pkinase"/>
    <property type="match status" value="1"/>
</dbReference>
<gene>
    <name evidence="17" type="ORF">VNO78_09472</name>
</gene>
<evidence type="ECO:0000256" key="4">
    <source>
        <dbReference type="ARBA" id="ARBA00022692"/>
    </source>
</evidence>
<dbReference type="FunFam" id="1.10.510.10:FF:000161">
    <property type="entry name" value="Wall-associated receptor kinase-like 20"/>
    <property type="match status" value="1"/>
</dbReference>
<dbReference type="InterPro" id="IPR000719">
    <property type="entry name" value="Prot_kinase_dom"/>
</dbReference>
<keyword evidence="3" id="KW-0808">Transferase</keyword>
<evidence type="ECO:0000256" key="6">
    <source>
        <dbReference type="ARBA" id="ARBA00022741"/>
    </source>
</evidence>
<keyword evidence="2" id="KW-0723">Serine/threonine-protein kinase</keyword>
<evidence type="ECO:0000256" key="10">
    <source>
        <dbReference type="ARBA" id="ARBA00023136"/>
    </source>
</evidence>
<keyword evidence="7" id="KW-0418">Kinase</keyword>
<evidence type="ECO:0000256" key="14">
    <source>
        <dbReference type="SAM" id="Phobius"/>
    </source>
</evidence>
<dbReference type="PROSITE" id="PS50011">
    <property type="entry name" value="PROTEIN_KINASE_DOM"/>
    <property type="match status" value="1"/>
</dbReference>
<evidence type="ECO:0000256" key="5">
    <source>
        <dbReference type="ARBA" id="ARBA00022729"/>
    </source>
</evidence>
<organism evidence="17 18">
    <name type="scientific">Psophocarpus tetragonolobus</name>
    <name type="common">Winged bean</name>
    <name type="synonym">Dolichos tetragonolobus</name>
    <dbReference type="NCBI Taxonomy" id="3891"/>
    <lineage>
        <taxon>Eukaryota</taxon>
        <taxon>Viridiplantae</taxon>
        <taxon>Streptophyta</taxon>
        <taxon>Embryophyta</taxon>
        <taxon>Tracheophyta</taxon>
        <taxon>Spermatophyta</taxon>
        <taxon>Magnoliopsida</taxon>
        <taxon>eudicotyledons</taxon>
        <taxon>Gunneridae</taxon>
        <taxon>Pentapetalae</taxon>
        <taxon>rosids</taxon>
        <taxon>fabids</taxon>
        <taxon>Fabales</taxon>
        <taxon>Fabaceae</taxon>
        <taxon>Papilionoideae</taxon>
        <taxon>50 kb inversion clade</taxon>
        <taxon>NPAAA clade</taxon>
        <taxon>indigoferoid/millettioid clade</taxon>
        <taxon>Phaseoleae</taxon>
        <taxon>Psophocarpus</taxon>
    </lineage>
</organism>
<dbReference type="InterPro" id="IPR008271">
    <property type="entry name" value="Ser/Thr_kinase_AS"/>
</dbReference>
<feature type="domain" description="Protein kinase" evidence="16">
    <location>
        <begin position="274"/>
        <end position="549"/>
    </location>
</feature>